<evidence type="ECO:0000313" key="2">
    <source>
        <dbReference type="Proteomes" id="UP000294599"/>
    </source>
</evidence>
<proteinExistence type="predicted"/>
<gene>
    <name evidence="1" type="ORF">EDC25_11069</name>
</gene>
<accession>A0A4R3LF19</accession>
<dbReference type="Proteomes" id="UP000294599">
    <property type="component" value="Unassembled WGS sequence"/>
</dbReference>
<dbReference type="EMBL" id="SMAF01000010">
    <property type="protein sequence ID" value="TCS98008.1"/>
    <property type="molecule type" value="Genomic_DNA"/>
</dbReference>
<protein>
    <submittedName>
        <fullName evidence="1">Uncharacterized protein</fullName>
    </submittedName>
</protein>
<comment type="caution">
    <text evidence="1">The sequence shown here is derived from an EMBL/GenBank/DDBJ whole genome shotgun (WGS) entry which is preliminary data.</text>
</comment>
<sequence>MQPLVWGTPMSQIFEGESDLGLPMLPEGYRVSPWALGDDMAPWVLVLRIPNPPTRDYLVSSVVMWGRPGSPHLTPYRIDFLQSDGPSLLFSIFIECRNFMEGGVSSMPDSLRQRLGSEPACVLRRPAGPGVFEFYAGPLGNVGDDYFFLTAEDGSVIEGHRLLYR</sequence>
<keyword evidence="2" id="KW-1185">Reference proteome</keyword>
<evidence type="ECO:0000313" key="1">
    <source>
        <dbReference type="EMBL" id="TCS98008.1"/>
    </source>
</evidence>
<dbReference type="AlphaFoldDB" id="A0A4R3LF19"/>
<name>A0A4R3LF19_9GAMM</name>
<organism evidence="1 2">
    <name type="scientific">Pseudofulvimonas gallinarii</name>
    <dbReference type="NCBI Taxonomy" id="634155"/>
    <lineage>
        <taxon>Bacteria</taxon>
        <taxon>Pseudomonadati</taxon>
        <taxon>Pseudomonadota</taxon>
        <taxon>Gammaproteobacteria</taxon>
        <taxon>Lysobacterales</taxon>
        <taxon>Rhodanobacteraceae</taxon>
        <taxon>Pseudofulvimonas</taxon>
    </lineage>
</organism>
<reference evidence="1 2" key="1">
    <citation type="submission" date="2019-03" db="EMBL/GenBank/DDBJ databases">
        <title>Genomic Encyclopedia of Type Strains, Phase IV (KMG-IV): sequencing the most valuable type-strain genomes for metagenomic binning, comparative biology and taxonomic classification.</title>
        <authorList>
            <person name="Goeker M."/>
        </authorList>
    </citation>
    <scope>NUCLEOTIDE SEQUENCE [LARGE SCALE GENOMIC DNA]</scope>
    <source>
        <strain evidence="1 2">DSM 21944</strain>
    </source>
</reference>
<dbReference type="RefSeq" id="WP_164483889.1">
    <property type="nucleotide sequence ID" value="NZ_MJEV01000023.1"/>
</dbReference>